<dbReference type="Pfam" id="PF12146">
    <property type="entry name" value="Hydrolase_4"/>
    <property type="match status" value="1"/>
</dbReference>
<evidence type="ECO:0000259" key="1">
    <source>
        <dbReference type="Pfam" id="PF12146"/>
    </source>
</evidence>
<evidence type="ECO:0000313" key="3">
    <source>
        <dbReference type="Proteomes" id="UP000808388"/>
    </source>
</evidence>
<dbReference type="Gene3D" id="3.40.50.1820">
    <property type="entry name" value="alpha/beta hydrolase"/>
    <property type="match status" value="1"/>
</dbReference>
<name>A0A9D6LTG0_9BACT</name>
<dbReference type="Proteomes" id="UP000808388">
    <property type="component" value="Unassembled WGS sequence"/>
</dbReference>
<dbReference type="InterPro" id="IPR029058">
    <property type="entry name" value="AB_hydrolase_fold"/>
</dbReference>
<keyword evidence="2" id="KW-0378">Hydrolase</keyword>
<evidence type="ECO:0000313" key="2">
    <source>
        <dbReference type="EMBL" id="MBI3627781.1"/>
    </source>
</evidence>
<protein>
    <submittedName>
        <fullName evidence="2">Alpha/beta hydrolase</fullName>
    </submittedName>
</protein>
<dbReference type="InterPro" id="IPR022742">
    <property type="entry name" value="Hydrolase_4"/>
</dbReference>
<gene>
    <name evidence="2" type="ORF">HY220_03520</name>
</gene>
<accession>A0A9D6LTG0</accession>
<dbReference type="EMBL" id="JACQCQ010000012">
    <property type="protein sequence ID" value="MBI3627781.1"/>
    <property type="molecule type" value="Genomic_DNA"/>
</dbReference>
<feature type="domain" description="Serine aminopeptidase S33" evidence="1">
    <location>
        <begin position="41"/>
        <end position="139"/>
    </location>
</feature>
<dbReference type="SUPFAM" id="SSF53474">
    <property type="entry name" value="alpha/beta-Hydrolases"/>
    <property type="match status" value="1"/>
</dbReference>
<reference evidence="2" key="1">
    <citation type="submission" date="2020-07" db="EMBL/GenBank/DDBJ databases">
        <title>Huge and variable diversity of episymbiotic CPR bacteria and DPANN archaea in groundwater ecosystems.</title>
        <authorList>
            <person name="He C.Y."/>
            <person name="Keren R."/>
            <person name="Whittaker M."/>
            <person name="Farag I.F."/>
            <person name="Doudna J."/>
            <person name="Cate J.H.D."/>
            <person name="Banfield J.F."/>
        </authorList>
    </citation>
    <scope>NUCLEOTIDE SEQUENCE</scope>
    <source>
        <strain evidence="2">NC_groundwater_972_Pr1_S-0.2um_49_27</strain>
    </source>
</reference>
<organism evidence="2 3">
    <name type="scientific">Candidatus Sungiibacteriota bacterium</name>
    <dbReference type="NCBI Taxonomy" id="2750080"/>
    <lineage>
        <taxon>Bacteria</taxon>
        <taxon>Candidatus Sungiibacteriota</taxon>
    </lineage>
</organism>
<comment type="caution">
    <text evidence="2">The sequence shown here is derived from an EMBL/GenBank/DDBJ whole genome shotgun (WGS) entry which is preliminary data.</text>
</comment>
<dbReference type="AlphaFoldDB" id="A0A9D6LTG0"/>
<dbReference type="GO" id="GO:0016787">
    <property type="term" value="F:hydrolase activity"/>
    <property type="evidence" value="ECO:0007669"/>
    <property type="project" value="UniProtKB-KW"/>
</dbReference>
<sequence>MNERVELKTEDGITIVGDYYEGGGEKAALLLHMMPATRASWVTFANTLAVGGFSSLAIDLRGHGESIAGPAGALDYLEFEEARHQASLLDIAAAADFLKKEKKMKEISLAGASIGANLSFVFGTGEPGIRSVLLLSCGLDYKGLDLAAALRAKKYSPRVFFVASEDDEYSAASTKELFGKYEGEKKLEIFKDAGHGTTIFERKPEFIQIAADWMTR</sequence>
<proteinExistence type="predicted"/>